<dbReference type="Proteomes" id="UP000620559">
    <property type="component" value="Unassembled WGS sequence"/>
</dbReference>
<proteinExistence type="predicted"/>
<name>A0A8J7JZJ7_9CYAN</name>
<evidence type="ECO:0000313" key="2">
    <source>
        <dbReference type="EMBL" id="MBE9212551.1"/>
    </source>
</evidence>
<accession>A0A8J7JZJ7</accession>
<evidence type="ECO:0000313" key="3">
    <source>
        <dbReference type="Proteomes" id="UP000620559"/>
    </source>
</evidence>
<dbReference type="EMBL" id="JADEWL010000015">
    <property type="protein sequence ID" value="MBE9212551.1"/>
    <property type="molecule type" value="Genomic_DNA"/>
</dbReference>
<dbReference type="Pfam" id="PF11741">
    <property type="entry name" value="AMIN"/>
    <property type="match status" value="1"/>
</dbReference>
<sequence length="296" mass="32392">MDKQFKNRQFVSWCKRLIRVGLFSLYAAVALDTNSSIAAPTGKLEDWRFSPLGSQLEISLSAPSRPQYFYLSQPPRLVVDLPNTRLGYVPTEQNYNGAVQRIRVSQLNEDVTRIVLDLAPGAFFDSNQVQLQPLSQNPNRWVLRPFIARNDNFLPPGYSSVGGDLPPGAYSPQPPGILPLPQPPGNLPPGMYNPSQTIPSVNTQPVFATPLTLPPVNNGSNGYLQQPTVTVPPITNNNRFPQIQNPVLPPATFPSPSGNFSTPPSLFPAAPYNSPVINTPESGIIEFGQPFPNPNQ</sequence>
<comment type="caution">
    <text evidence="2">The sequence shown here is derived from an EMBL/GenBank/DDBJ whole genome shotgun (WGS) entry which is preliminary data.</text>
</comment>
<feature type="domain" description="AMIN" evidence="1">
    <location>
        <begin position="47"/>
        <end position="144"/>
    </location>
</feature>
<dbReference type="AlphaFoldDB" id="A0A8J7JZJ7"/>
<evidence type="ECO:0000259" key="1">
    <source>
        <dbReference type="Pfam" id="PF11741"/>
    </source>
</evidence>
<protein>
    <submittedName>
        <fullName evidence="2">AMIN domain-containing protein</fullName>
    </submittedName>
</protein>
<organism evidence="2 3">
    <name type="scientific">Plectonema cf. radiosum LEGE 06105</name>
    <dbReference type="NCBI Taxonomy" id="945769"/>
    <lineage>
        <taxon>Bacteria</taxon>
        <taxon>Bacillati</taxon>
        <taxon>Cyanobacteriota</taxon>
        <taxon>Cyanophyceae</taxon>
        <taxon>Oscillatoriophycideae</taxon>
        <taxon>Oscillatoriales</taxon>
        <taxon>Microcoleaceae</taxon>
        <taxon>Plectonema</taxon>
    </lineage>
</organism>
<dbReference type="Gene3D" id="2.60.40.3500">
    <property type="match status" value="1"/>
</dbReference>
<dbReference type="InterPro" id="IPR021731">
    <property type="entry name" value="AMIN_dom"/>
</dbReference>
<keyword evidence="3" id="KW-1185">Reference proteome</keyword>
<dbReference type="RefSeq" id="WP_193918601.1">
    <property type="nucleotide sequence ID" value="NZ_JADEWL010000015.1"/>
</dbReference>
<gene>
    <name evidence="2" type="ORF">IQ247_07455</name>
</gene>
<reference evidence="2" key="1">
    <citation type="submission" date="2020-10" db="EMBL/GenBank/DDBJ databases">
        <authorList>
            <person name="Castelo-Branco R."/>
            <person name="Eusebio N."/>
            <person name="Adriana R."/>
            <person name="Vieira A."/>
            <person name="Brugerolle De Fraissinette N."/>
            <person name="Rezende De Castro R."/>
            <person name="Schneider M.P."/>
            <person name="Vasconcelos V."/>
            <person name="Leao P.N."/>
        </authorList>
    </citation>
    <scope>NUCLEOTIDE SEQUENCE</scope>
    <source>
        <strain evidence="2">LEGE 06105</strain>
    </source>
</reference>